<dbReference type="AlphaFoldDB" id="A0A8S1DP20"/>
<dbReference type="InterPro" id="IPR000082">
    <property type="entry name" value="SEA_dom"/>
</dbReference>
<evidence type="ECO:0000256" key="4">
    <source>
        <dbReference type="ARBA" id="ARBA00022837"/>
    </source>
</evidence>
<evidence type="ECO:0000313" key="12">
    <source>
        <dbReference type="EMBL" id="CAB3382348.1"/>
    </source>
</evidence>
<dbReference type="InterPro" id="IPR009030">
    <property type="entry name" value="Growth_fac_rcpt_cys_sf"/>
</dbReference>
<evidence type="ECO:0000256" key="3">
    <source>
        <dbReference type="ARBA" id="ARBA00022737"/>
    </source>
</evidence>
<dbReference type="PROSITE" id="PS00010">
    <property type="entry name" value="ASX_HYDROXYL"/>
    <property type="match status" value="1"/>
</dbReference>
<reference evidence="12 13" key="1">
    <citation type="submission" date="2020-04" db="EMBL/GenBank/DDBJ databases">
        <authorList>
            <person name="Alioto T."/>
            <person name="Alioto T."/>
            <person name="Gomez Garrido J."/>
        </authorList>
    </citation>
    <scope>NUCLEOTIDE SEQUENCE [LARGE SCALE GENOMIC DNA]</scope>
</reference>
<evidence type="ECO:0000256" key="2">
    <source>
        <dbReference type="ARBA" id="ARBA00022729"/>
    </source>
</evidence>
<organism evidence="12 13">
    <name type="scientific">Cloeon dipterum</name>
    <dbReference type="NCBI Taxonomy" id="197152"/>
    <lineage>
        <taxon>Eukaryota</taxon>
        <taxon>Metazoa</taxon>
        <taxon>Ecdysozoa</taxon>
        <taxon>Arthropoda</taxon>
        <taxon>Hexapoda</taxon>
        <taxon>Insecta</taxon>
        <taxon>Pterygota</taxon>
        <taxon>Palaeoptera</taxon>
        <taxon>Ephemeroptera</taxon>
        <taxon>Pisciforma</taxon>
        <taxon>Baetidae</taxon>
        <taxon>Cloeon</taxon>
    </lineage>
</organism>
<evidence type="ECO:0000313" key="13">
    <source>
        <dbReference type="Proteomes" id="UP000494165"/>
    </source>
</evidence>
<comment type="caution">
    <text evidence="12">The sequence shown here is derived from an EMBL/GenBank/DDBJ whole genome shotgun (WGS) entry which is preliminary data.</text>
</comment>
<dbReference type="PANTHER" id="PTHR24039:SF28">
    <property type="entry name" value="EGF-LIKE DOMAIN-CONTAINING PROTEIN"/>
    <property type="match status" value="1"/>
</dbReference>
<evidence type="ECO:0000256" key="8">
    <source>
        <dbReference type="SAM" id="MobiDB-lite"/>
    </source>
</evidence>
<dbReference type="SUPFAM" id="SSF57184">
    <property type="entry name" value="Growth factor receptor domain"/>
    <property type="match status" value="1"/>
</dbReference>
<feature type="disulfide bond" evidence="7">
    <location>
        <begin position="364"/>
        <end position="373"/>
    </location>
</feature>
<dbReference type="OrthoDB" id="10040649at2759"/>
<dbReference type="GO" id="GO:0005509">
    <property type="term" value="F:calcium ion binding"/>
    <property type="evidence" value="ECO:0007669"/>
    <property type="project" value="InterPro"/>
</dbReference>
<feature type="domain" description="EGF-like" evidence="11">
    <location>
        <begin position="287"/>
        <end position="326"/>
    </location>
</feature>
<evidence type="ECO:0000256" key="7">
    <source>
        <dbReference type="PROSITE-ProRule" id="PRU00076"/>
    </source>
</evidence>
<dbReference type="InterPro" id="IPR001881">
    <property type="entry name" value="EGF-like_Ca-bd_dom"/>
</dbReference>
<feature type="region of interest" description="Disordered" evidence="8">
    <location>
        <begin position="1"/>
        <end position="24"/>
    </location>
</feature>
<dbReference type="SMART" id="SM00179">
    <property type="entry name" value="EGF_CA"/>
    <property type="match status" value="1"/>
</dbReference>
<keyword evidence="1 7" id="KW-0245">EGF-like domain</keyword>
<keyword evidence="9" id="KW-1133">Transmembrane helix</keyword>
<evidence type="ECO:0000256" key="6">
    <source>
        <dbReference type="ARBA" id="ARBA00023180"/>
    </source>
</evidence>
<dbReference type="EMBL" id="CADEPI010000267">
    <property type="protein sequence ID" value="CAB3382348.1"/>
    <property type="molecule type" value="Genomic_DNA"/>
</dbReference>
<evidence type="ECO:0000256" key="1">
    <source>
        <dbReference type="ARBA" id="ARBA00022536"/>
    </source>
</evidence>
<keyword evidence="2" id="KW-0732">Signal</keyword>
<dbReference type="Pfam" id="PF01390">
    <property type="entry name" value="SEA"/>
    <property type="match status" value="1"/>
</dbReference>
<evidence type="ECO:0000256" key="9">
    <source>
        <dbReference type="SAM" id="Phobius"/>
    </source>
</evidence>
<evidence type="ECO:0000259" key="11">
    <source>
        <dbReference type="PROSITE" id="PS50026"/>
    </source>
</evidence>
<dbReference type="PROSITE" id="PS50026">
    <property type="entry name" value="EGF_3"/>
    <property type="match status" value="2"/>
</dbReference>
<proteinExistence type="predicted"/>
<dbReference type="Proteomes" id="UP000494165">
    <property type="component" value="Unassembled WGS sequence"/>
</dbReference>
<feature type="region of interest" description="Disordered" evidence="8">
    <location>
        <begin position="527"/>
        <end position="553"/>
    </location>
</feature>
<dbReference type="CDD" id="cd00054">
    <property type="entry name" value="EGF_CA"/>
    <property type="match status" value="1"/>
</dbReference>
<feature type="domain" description="SEA" evidence="10">
    <location>
        <begin position="162"/>
        <end position="290"/>
    </location>
</feature>
<dbReference type="InterPro" id="IPR000742">
    <property type="entry name" value="EGF"/>
</dbReference>
<dbReference type="PROSITE" id="PS00022">
    <property type="entry name" value="EGF_1"/>
    <property type="match status" value="1"/>
</dbReference>
<dbReference type="Gene3D" id="3.30.70.960">
    <property type="entry name" value="SEA domain"/>
    <property type="match status" value="1"/>
</dbReference>
<gene>
    <name evidence="12" type="ORF">CLODIP_2_CD10374</name>
</gene>
<keyword evidence="5 7" id="KW-1015">Disulfide bond</keyword>
<protein>
    <recommendedName>
        <fullName evidence="14">EGF-like domain-containing protein</fullName>
    </recommendedName>
</protein>
<keyword evidence="9" id="KW-0472">Membrane</keyword>
<name>A0A8S1DP20_9INSE</name>
<sequence length="696" mass="76908">MNKGNQSTDNRTTDNRTTGNRSIDNQSTDLTEIITLNQISMIKHRLICFLHPSHQDTTQRIRKLLFMVKMLASCKPIGDVAPIPTHVDDDEAVLTIDEGDNEVNKAVAPVVVDSDFIDKESKACEPECKVTKNEMCKVYDGAHRCVCRPGFARTFFDRPCTPTYTYQMKMLLDNIQGRQISFKPSLEDKESNDFKILSSDAKDGVRRTAMRSDLRDIFQGTTVTGFEPANVDSEADGVMVKFYVQLSENIDEAELEDKFKQSLRNTNFSLGGTEMFAARETRLATSDFDECSSDQFNDCSKDAECFNFKGTYTCSCKEGFTDLSPSTKYPGRECTSDLLGCAKCNYHGTCLPSRPGDSRVYCDCFHWYAGDTCFINLKVLLIALLTLGAVMLLVLVMCSVLTCMRKKQPQAPGNQRASGFMRYRGNAGQMRGTLDKTAMIQDTSSESSVDGNAMQYVANSMRPSGSRGPKGEAGVPPSEGSYVMEKDRSLTVMIPRAKYRPVQSTSVLSTFAPPAAGTSEQKLLNYLEGGSQEKKQRKGSGSTERSRKQSAGALVSAGFEVSAHVSRQNDQMTLVSQRSGRTTLRTANSDIEMVAHRSDQMAAVVADYRRTTAPTPPPMPPVTMSEARSYDETLVQPAMRSRHGCSTYGSKPGSSRHDEGQTMAERDIGSTFMMPQSHLYKPARRDGSEASNFDSL</sequence>
<comment type="caution">
    <text evidence="7">Lacks conserved residue(s) required for the propagation of feature annotation.</text>
</comment>
<dbReference type="PROSITE" id="PS01187">
    <property type="entry name" value="EGF_CA"/>
    <property type="match status" value="1"/>
</dbReference>
<feature type="region of interest" description="Disordered" evidence="8">
    <location>
        <begin position="640"/>
        <end position="696"/>
    </location>
</feature>
<dbReference type="InterPro" id="IPR049883">
    <property type="entry name" value="NOTCH1_EGF-like"/>
</dbReference>
<keyword evidence="4" id="KW-0106">Calcium</keyword>
<dbReference type="PROSITE" id="PS50024">
    <property type="entry name" value="SEA"/>
    <property type="match status" value="1"/>
</dbReference>
<feature type="transmembrane region" description="Helical" evidence="9">
    <location>
        <begin position="379"/>
        <end position="401"/>
    </location>
</feature>
<evidence type="ECO:0000259" key="10">
    <source>
        <dbReference type="PROSITE" id="PS50024"/>
    </source>
</evidence>
<keyword evidence="13" id="KW-1185">Reference proteome</keyword>
<accession>A0A8S1DP20</accession>
<dbReference type="InterPro" id="IPR018097">
    <property type="entry name" value="EGF_Ca-bd_CS"/>
</dbReference>
<dbReference type="SMART" id="SM00181">
    <property type="entry name" value="EGF"/>
    <property type="match status" value="3"/>
</dbReference>
<feature type="domain" description="EGF-like" evidence="11">
    <location>
        <begin position="337"/>
        <end position="374"/>
    </location>
</feature>
<feature type="region of interest" description="Disordered" evidence="8">
    <location>
        <begin position="459"/>
        <end position="481"/>
    </location>
</feature>
<dbReference type="InterPro" id="IPR000152">
    <property type="entry name" value="EGF-type_Asp/Asn_hydroxyl_site"/>
</dbReference>
<dbReference type="SUPFAM" id="SSF82671">
    <property type="entry name" value="SEA domain"/>
    <property type="match status" value="1"/>
</dbReference>
<dbReference type="Gene3D" id="2.10.25.10">
    <property type="entry name" value="Laminin"/>
    <property type="match status" value="1"/>
</dbReference>
<evidence type="ECO:0000256" key="5">
    <source>
        <dbReference type="ARBA" id="ARBA00023157"/>
    </source>
</evidence>
<keyword evidence="6" id="KW-0325">Glycoprotein</keyword>
<keyword evidence="9" id="KW-0812">Transmembrane</keyword>
<keyword evidence="3" id="KW-0677">Repeat</keyword>
<dbReference type="FunFam" id="2.10.25.10:FF:000038">
    <property type="entry name" value="Fibrillin 2"/>
    <property type="match status" value="1"/>
</dbReference>
<feature type="compositionally biased region" description="Basic and acidic residues" evidence="8">
    <location>
        <begin position="655"/>
        <end position="668"/>
    </location>
</feature>
<dbReference type="PANTHER" id="PTHR24039">
    <property type="entry name" value="FIBRILLIN-RELATED"/>
    <property type="match status" value="1"/>
</dbReference>
<dbReference type="InterPro" id="IPR036364">
    <property type="entry name" value="SEA_dom_sf"/>
</dbReference>
<evidence type="ECO:0008006" key="14">
    <source>
        <dbReference type="Google" id="ProtNLM"/>
    </source>
</evidence>
<dbReference type="Pfam" id="PF07645">
    <property type="entry name" value="EGF_CA"/>
    <property type="match status" value="1"/>
</dbReference>